<evidence type="ECO:0000256" key="6">
    <source>
        <dbReference type="ARBA" id="ARBA00022527"/>
    </source>
</evidence>
<dbReference type="InterPro" id="IPR000719">
    <property type="entry name" value="Prot_kinase_dom"/>
</dbReference>
<dbReference type="OrthoDB" id="6284126at2759"/>
<evidence type="ECO:0000256" key="21">
    <source>
        <dbReference type="PROSITE-ProRule" id="PRU10141"/>
    </source>
</evidence>
<feature type="region of interest" description="Disordered" evidence="22">
    <location>
        <begin position="507"/>
        <end position="630"/>
    </location>
</feature>
<comment type="catalytic activity">
    <reaction evidence="15">
        <text>L-seryl-[protein] + ATP = O-phospho-L-seryl-[protein] + ADP + H(+)</text>
        <dbReference type="Rhea" id="RHEA:17989"/>
        <dbReference type="Rhea" id="RHEA-COMP:9863"/>
        <dbReference type="Rhea" id="RHEA-COMP:11604"/>
        <dbReference type="ChEBI" id="CHEBI:15378"/>
        <dbReference type="ChEBI" id="CHEBI:29999"/>
        <dbReference type="ChEBI" id="CHEBI:30616"/>
        <dbReference type="ChEBI" id="CHEBI:83421"/>
        <dbReference type="ChEBI" id="CHEBI:456216"/>
        <dbReference type="EC" id="2.7.11.22"/>
    </reaction>
</comment>
<dbReference type="GO" id="GO:0004674">
    <property type="term" value="F:protein serine/threonine kinase activity"/>
    <property type="evidence" value="ECO:0000318"/>
    <property type="project" value="GO_Central"/>
</dbReference>
<evidence type="ECO:0000256" key="22">
    <source>
        <dbReference type="SAM" id="MobiDB-lite"/>
    </source>
</evidence>
<evidence type="ECO:0000313" key="24">
    <source>
        <dbReference type="EnsemblMetazoa" id="PPA46982.1"/>
    </source>
</evidence>
<evidence type="ECO:0000256" key="7">
    <source>
        <dbReference type="ARBA" id="ARBA00022679"/>
    </source>
</evidence>
<feature type="compositionally biased region" description="Low complexity" evidence="22">
    <location>
        <begin position="411"/>
        <end position="425"/>
    </location>
</feature>
<dbReference type="PANTHER" id="PTHR24056">
    <property type="entry name" value="CELL DIVISION PROTEIN KINASE"/>
    <property type="match status" value="1"/>
</dbReference>
<evidence type="ECO:0000256" key="16">
    <source>
        <dbReference type="ARBA" id="ARBA00049280"/>
    </source>
</evidence>
<dbReference type="GO" id="GO:0008353">
    <property type="term" value="F:RNA polymerase II CTD heptapeptide repeat kinase activity"/>
    <property type="evidence" value="ECO:0007669"/>
    <property type="project" value="UniProtKB-EC"/>
</dbReference>
<proteinExistence type="inferred from homology"/>
<evidence type="ECO:0000256" key="4">
    <source>
        <dbReference type="ARBA" id="ARBA00012409"/>
    </source>
</evidence>
<dbReference type="Pfam" id="PF00069">
    <property type="entry name" value="Pkinase"/>
    <property type="match status" value="1"/>
</dbReference>
<dbReference type="GO" id="GO:0004693">
    <property type="term" value="F:cyclin-dependent protein serine/threonine kinase activity"/>
    <property type="evidence" value="ECO:0007669"/>
    <property type="project" value="UniProtKB-EC"/>
</dbReference>
<dbReference type="Gene3D" id="3.30.200.20">
    <property type="entry name" value="Phosphorylase Kinase, domain 1"/>
    <property type="match status" value="1"/>
</dbReference>
<evidence type="ECO:0000256" key="17">
    <source>
        <dbReference type="ARBA" id="ARBA00075377"/>
    </source>
</evidence>
<dbReference type="InterPro" id="IPR008271">
    <property type="entry name" value="Ser/Thr_kinase_AS"/>
</dbReference>
<evidence type="ECO:0000256" key="18">
    <source>
        <dbReference type="ARBA" id="ARBA00076385"/>
    </source>
</evidence>
<evidence type="ECO:0000256" key="3">
    <source>
        <dbReference type="ARBA" id="ARBA00006485"/>
    </source>
</evidence>
<keyword evidence="9" id="KW-0418">Kinase</keyword>
<dbReference type="PROSITE" id="PS50011">
    <property type="entry name" value="PROTEIN_KINASE_DOM"/>
    <property type="match status" value="1"/>
</dbReference>
<keyword evidence="25" id="KW-1185">Reference proteome</keyword>
<sequence length="630" mass="71991">MIDYAFKEELARNRERVDEIFHYEGSKIGRGTYGHVYKAVPKGISSPRYTAKEYALKLIDSQGFSMSACREIALLRELKHPNLINLQRVFLSSERKVFLLLEYAEHDLWHIIKFHRSAKSKKAPVHVDKGMVKSVLYQILNGIDYLHTNWILHRDLKPANILVMGDGDGVERGRVKIADMGFARIFNNPLKPLSELDPVVVTFWYRAPELLLGAKHYTKAIDVWAIGCIFAELLTSEPLFFCREEDIKTQSPYHQDQLGRIFSVMGYPAEADWPDIKKMPEYPKLQQDFKKANYMNCSLQRYMEKYKQDTNSSQFKLLLKLLTMDPLKRLAADEAMKDAFFKEDPKPSNDVFGCLEHIPYPKREFMNDSEDDKKAQQAAAQQQAVAARHAAAQQAQAAAVAAQQQQQQQLMQQQQQAPQQPMMQPQMPPQEPAAKKMRMMPGMQPQPVYGGPTAGAGLPGQAAVAPGMQHYGGGPTAAGPSGVPMQQQQPQQQPYMQQMQPQQMGYGGGFGETQQQQHMMTQQQQQHNLMMQQQQRQAQLQQHQQMQQPPAYGMQQQMMPDMSMQQGGGGGMQGMQPAPHMQQQQAQMMQQQQPMQQQPHQMTMAQQQQQYMLAQQQQQQQQWPQPPRYT</sequence>
<evidence type="ECO:0000256" key="19">
    <source>
        <dbReference type="ARBA" id="ARBA00076654"/>
    </source>
</evidence>
<dbReference type="FunFam" id="1.10.510.10:FF:000088">
    <property type="entry name" value="cyclin-dependent kinase 8 isoform X1"/>
    <property type="match status" value="1"/>
</dbReference>
<accession>A0A8R1V7Q7</accession>
<feature type="compositionally biased region" description="Low complexity" evidence="22">
    <location>
        <begin position="574"/>
        <end position="623"/>
    </location>
</feature>
<comment type="cofactor">
    <cofactor evidence="1">
        <name>Mg(2+)</name>
        <dbReference type="ChEBI" id="CHEBI:18420"/>
    </cofactor>
</comment>
<dbReference type="InterPro" id="IPR011009">
    <property type="entry name" value="Kinase-like_dom_sf"/>
</dbReference>
<dbReference type="SUPFAM" id="SSF56112">
    <property type="entry name" value="Protein kinase-like (PK-like)"/>
    <property type="match status" value="1"/>
</dbReference>
<evidence type="ECO:0000256" key="15">
    <source>
        <dbReference type="ARBA" id="ARBA00048367"/>
    </source>
</evidence>
<evidence type="ECO:0000256" key="2">
    <source>
        <dbReference type="ARBA" id="ARBA00004123"/>
    </source>
</evidence>
<feature type="region of interest" description="Disordered" evidence="22">
    <location>
        <begin position="411"/>
        <end position="432"/>
    </location>
</feature>
<feature type="binding site" evidence="21">
    <location>
        <position position="57"/>
    </location>
    <ligand>
        <name>ATP</name>
        <dbReference type="ChEBI" id="CHEBI:30616"/>
    </ligand>
</feature>
<comment type="similarity">
    <text evidence="3">Belongs to the protein kinase superfamily. CMGC Ser/Thr protein kinase family. CDC2/CDKX subfamily.</text>
</comment>
<keyword evidence="10 21" id="KW-0067">ATP-binding</keyword>
<evidence type="ECO:0000259" key="23">
    <source>
        <dbReference type="PROSITE" id="PS50011"/>
    </source>
</evidence>
<evidence type="ECO:0000256" key="11">
    <source>
        <dbReference type="ARBA" id="ARBA00023242"/>
    </source>
</evidence>
<keyword evidence="11" id="KW-0539">Nucleus</keyword>
<keyword evidence="8 21" id="KW-0547">Nucleotide-binding</keyword>
<comment type="catalytic activity">
    <reaction evidence="14">
        <text>L-threonyl-[protein] + ATP = O-phospho-L-threonyl-[protein] + ADP + H(+)</text>
        <dbReference type="Rhea" id="RHEA:46608"/>
        <dbReference type="Rhea" id="RHEA-COMP:11060"/>
        <dbReference type="Rhea" id="RHEA-COMP:11605"/>
        <dbReference type="ChEBI" id="CHEBI:15378"/>
        <dbReference type="ChEBI" id="CHEBI:30013"/>
        <dbReference type="ChEBI" id="CHEBI:30616"/>
        <dbReference type="ChEBI" id="CHEBI:61977"/>
        <dbReference type="ChEBI" id="CHEBI:456216"/>
        <dbReference type="EC" id="2.7.11.22"/>
    </reaction>
</comment>
<dbReference type="InterPro" id="IPR050108">
    <property type="entry name" value="CDK"/>
</dbReference>
<keyword evidence="7" id="KW-0808">Transferase</keyword>
<keyword evidence="6" id="KW-0723">Serine/threonine-protein kinase</keyword>
<dbReference type="FunFam" id="3.30.200.20:FF:000122">
    <property type="entry name" value="cyclin-dependent kinase 8 isoform X1"/>
    <property type="match status" value="1"/>
</dbReference>
<reference evidence="24" key="2">
    <citation type="submission" date="2022-06" db="UniProtKB">
        <authorList>
            <consortium name="EnsemblMetazoa"/>
        </authorList>
    </citation>
    <scope>IDENTIFICATION</scope>
    <source>
        <strain evidence="24">PS312</strain>
    </source>
</reference>
<evidence type="ECO:0000256" key="9">
    <source>
        <dbReference type="ARBA" id="ARBA00022777"/>
    </source>
</evidence>
<dbReference type="GO" id="GO:0005524">
    <property type="term" value="F:ATP binding"/>
    <property type="evidence" value="ECO:0007669"/>
    <property type="project" value="UniProtKB-UniRule"/>
</dbReference>
<feature type="domain" description="Protein kinase" evidence="23">
    <location>
        <begin position="22"/>
        <end position="341"/>
    </location>
</feature>
<organism evidence="24 25">
    <name type="scientific">Pristionchus pacificus</name>
    <name type="common">Parasitic nematode worm</name>
    <dbReference type="NCBI Taxonomy" id="54126"/>
    <lineage>
        <taxon>Eukaryota</taxon>
        <taxon>Metazoa</taxon>
        <taxon>Ecdysozoa</taxon>
        <taxon>Nematoda</taxon>
        <taxon>Chromadorea</taxon>
        <taxon>Rhabditida</taxon>
        <taxon>Rhabditina</taxon>
        <taxon>Diplogasteromorpha</taxon>
        <taxon>Diplogasteroidea</taxon>
        <taxon>Neodiplogasteridae</taxon>
        <taxon>Pristionchus</taxon>
    </lineage>
</organism>
<evidence type="ECO:0000256" key="13">
    <source>
        <dbReference type="ARBA" id="ARBA00041245"/>
    </source>
</evidence>
<protein>
    <recommendedName>
        <fullName evidence="12">Cyclin-dependent kinase 8</fullName>
        <ecNumber evidence="5">2.7.11.22</ecNumber>
        <ecNumber evidence="4">2.7.11.23</ecNumber>
    </recommendedName>
    <alternativeName>
        <fullName evidence="13">Cell division protein kinase 8</fullName>
    </alternativeName>
    <alternativeName>
        <fullName evidence="18 19">Mediator complex subunit cdk8</fullName>
    </alternativeName>
    <alternativeName>
        <fullName evidence="17 20">Mediator of RNA polymerase II transcription subunit cdk8</fullName>
    </alternativeName>
</protein>
<dbReference type="Proteomes" id="UP000005239">
    <property type="component" value="Unassembled WGS sequence"/>
</dbReference>
<dbReference type="InterPro" id="IPR017441">
    <property type="entry name" value="Protein_kinase_ATP_BS"/>
</dbReference>
<evidence type="ECO:0000256" key="8">
    <source>
        <dbReference type="ARBA" id="ARBA00022741"/>
    </source>
</evidence>
<dbReference type="PANTHER" id="PTHR24056:SF495">
    <property type="entry name" value="CYCLIN-DEPENDENT KINASE 8-RELATED"/>
    <property type="match status" value="1"/>
</dbReference>
<evidence type="ECO:0000256" key="1">
    <source>
        <dbReference type="ARBA" id="ARBA00001946"/>
    </source>
</evidence>
<dbReference type="EC" id="2.7.11.23" evidence="4"/>
<dbReference type="SMART" id="SM00220">
    <property type="entry name" value="S_TKc"/>
    <property type="match status" value="1"/>
</dbReference>
<feature type="compositionally biased region" description="Low complexity" evidence="22">
    <location>
        <begin position="512"/>
        <end position="565"/>
    </location>
</feature>
<comment type="catalytic activity">
    <reaction evidence="16">
        <text>[DNA-directed RNA polymerase] + ATP = phospho-[DNA-directed RNA polymerase] + ADP + H(+)</text>
        <dbReference type="Rhea" id="RHEA:10216"/>
        <dbReference type="Rhea" id="RHEA-COMP:11321"/>
        <dbReference type="Rhea" id="RHEA-COMP:11322"/>
        <dbReference type="ChEBI" id="CHEBI:15378"/>
        <dbReference type="ChEBI" id="CHEBI:30616"/>
        <dbReference type="ChEBI" id="CHEBI:43176"/>
        <dbReference type="ChEBI" id="CHEBI:68546"/>
        <dbReference type="ChEBI" id="CHEBI:456216"/>
        <dbReference type="EC" id="2.7.11.23"/>
    </reaction>
</comment>
<gene>
    <name evidence="24" type="primary">WBGene00304836</name>
</gene>
<dbReference type="PROSITE" id="PS00107">
    <property type="entry name" value="PROTEIN_KINASE_ATP"/>
    <property type="match status" value="1"/>
</dbReference>
<dbReference type="AlphaFoldDB" id="A0A8R1V7Q7"/>
<dbReference type="Gene3D" id="1.10.510.10">
    <property type="entry name" value="Transferase(Phosphotransferase) domain 1"/>
    <property type="match status" value="1"/>
</dbReference>
<reference evidence="25" key="1">
    <citation type="journal article" date="2008" name="Nat. Genet.">
        <title>The Pristionchus pacificus genome provides a unique perspective on nematode lifestyle and parasitism.</title>
        <authorList>
            <person name="Dieterich C."/>
            <person name="Clifton S.W."/>
            <person name="Schuster L.N."/>
            <person name="Chinwalla A."/>
            <person name="Delehaunty K."/>
            <person name="Dinkelacker I."/>
            <person name="Fulton L."/>
            <person name="Fulton R."/>
            <person name="Godfrey J."/>
            <person name="Minx P."/>
            <person name="Mitreva M."/>
            <person name="Roeseler W."/>
            <person name="Tian H."/>
            <person name="Witte H."/>
            <person name="Yang S.P."/>
            <person name="Wilson R.K."/>
            <person name="Sommer R.J."/>
        </authorList>
    </citation>
    <scope>NUCLEOTIDE SEQUENCE [LARGE SCALE GENOMIC DNA]</scope>
    <source>
        <strain evidence="25">PS312</strain>
    </source>
</reference>
<dbReference type="GO" id="GO:0005634">
    <property type="term" value="C:nucleus"/>
    <property type="evidence" value="ECO:0000318"/>
    <property type="project" value="GO_Central"/>
</dbReference>
<evidence type="ECO:0000256" key="12">
    <source>
        <dbReference type="ARBA" id="ARBA00039268"/>
    </source>
</evidence>
<evidence type="ECO:0000256" key="10">
    <source>
        <dbReference type="ARBA" id="ARBA00022840"/>
    </source>
</evidence>
<evidence type="ECO:0000313" key="25">
    <source>
        <dbReference type="Proteomes" id="UP000005239"/>
    </source>
</evidence>
<evidence type="ECO:0000256" key="5">
    <source>
        <dbReference type="ARBA" id="ARBA00012425"/>
    </source>
</evidence>
<evidence type="ECO:0000256" key="14">
    <source>
        <dbReference type="ARBA" id="ARBA00047811"/>
    </source>
</evidence>
<dbReference type="EnsemblMetazoa" id="PPA46982.1">
    <property type="protein sequence ID" value="PPA46982.1"/>
    <property type="gene ID" value="WBGene00304836"/>
</dbReference>
<evidence type="ECO:0000256" key="20">
    <source>
        <dbReference type="ARBA" id="ARBA00079199"/>
    </source>
</evidence>
<dbReference type="PROSITE" id="PS00108">
    <property type="entry name" value="PROTEIN_KINASE_ST"/>
    <property type="match status" value="1"/>
</dbReference>
<comment type="subcellular location">
    <subcellularLocation>
        <location evidence="2">Nucleus</location>
    </subcellularLocation>
</comment>
<dbReference type="CDD" id="cd07842">
    <property type="entry name" value="STKc_CDK8_like"/>
    <property type="match status" value="1"/>
</dbReference>
<name>A0A8R1V7Q7_PRIPA</name>
<dbReference type="EC" id="2.7.11.22" evidence="5"/>